<dbReference type="OrthoDB" id="302784at2759"/>
<dbReference type="GO" id="GO:0005758">
    <property type="term" value="C:mitochondrial intermembrane space"/>
    <property type="evidence" value="ECO:0007669"/>
    <property type="project" value="TreeGrafter"/>
</dbReference>
<dbReference type="PANTHER" id="PTHR15487">
    <property type="entry name" value="ADP-RIBOSYLATION FACTOR-LIKE PROTEIN 2-BINDING PROTEIN"/>
    <property type="match status" value="1"/>
</dbReference>
<protein>
    <submittedName>
        <fullName evidence="2">ADP-ribosylation factor-like protein 2-binding protein</fullName>
    </submittedName>
</protein>
<reference evidence="2" key="1">
    <citation type="submission" date="2021-02" db="EMBL/GenBank/DDBJ databases">
        <authorList>
            <person name="Palmer J.M."/>
        </authorList>
    </citation>
    <scope>NUCLEOTIDE SEQUENCE</scope>
    <source>
        <strain evidence="2">SCRP23</strain>
    </source>
</reference>
<gene>
    <name evidence="2" type="primary">ARL2BP</name>
    <name evidence="2" type="ORF">PHYBOEH_004896</name>
</gene>
<sequence>MSMTENQPEIADFEEEETYCDDVGDENTEETKFDKMIGELQDLLIDPEFVDVQSNFCRNNCEIFDNVTENKLIYMDVFQQYTDLIEAFLERRLHEKLEVVTVQGNR</sequence>
<keyword evidence="3" id="KW-1185">Reference proteome</keyword>
<proteinExistence type="predicted"/>
<evidence type="ECO:0000313" key="3">
    <source>
        <dbReference type="Proteomes" id="UP000693981"/>
    </source>
</evidence>
<feature type="domain" description="BART" evidence="1">
    <location>
        <begin position="32"/>
        <end position="99"/>
    </location>
</feature>
<dbReference type="Pfam" id="PF11527">
    <property type="entry name" value="ARL2_Bind_BART"/>
    <property type="match status" value="1"/>
</dbReference>
<evidence type="ECO:0000259" key="1">
    <source>
        <dbReference type="Pfam" id="PF11527"/>
    </source>
</evidence>
<accession>A0A8T1XA44</accession>
<organism evidence="2 3">
    <name type="scientific">Phytophthora boehmeriae</name>
    <dbReference type="NCBI Taxonomy" id="109152"/>
    <lineage>
        <taxon>Eukaryota</taxon>
        <taxon>Sar</taxon>
        <taxon>Stramenopiles</taxon>
        <taxon>Oomycota</taxon>
        <taxon>Peronosporomycetes</taxon>
        <taxon>Peronosporales</taxon>
        <taxon>Peronosporaceae</taxon>
        <taxon>Phytophthora</taxon>
    </lineage>
</organism>
<dbReference type="GO" id="GO:0051457">
    <property type="term" value="P:maintenance of protein location in nucleus"/>
    <property type="evidence" value="ECO:0007669"/>
    <property type="project" value="TreeGrafter"/>
</dbReference>
<comment type="caution">
    <text evidence="2">The sequence shown here is derived from an EMBL/GenBank/DDBJ whole genome shotgun (WGS) entry which is preliminary data.</text>
</comment>
<dbReference type="InterPro" id="IPR023379">
    <property type="entry name" value="BART_dom"/>
</dbReference>
<dbReference type="PANTHER" id="PTHR15487:SF4">
    <property type="entry name" value="ADP-RIBOSYLATION FACTOR-LIKE PROTEIN 2-BINDING PROTEIN"/>
    <property type="match status" value="1"/>
</dbReference>
<dbReference type="Proteomes" id="UP000693981">
    <property type="component" value="Unassembled WGS sequence"/>
</dbReference>
<dbReference type="AlphaFoldDB" id="A0A8T1XA44"/>
<dbReference type="GO" id="GO:0005634">
    <property type="term" value="C:nucleus"/>
    <property type="evidence" value="ECO:0007669"/>
    <property type="project" value="GOC"/>
</dbReference>
<dbReference type="EMBL" id="JAGDFL010000026">
    <property type="protein sequence ID" value="KAG7400629.1"/>
    <property type="molecule type" value="Genomic_DNA"/>
</dbReference>
<name>A0A8T1XA44_9STRA</name>
<evidence type="ECO:0000313" key="2">
    <source>
        <dbReference type="EMBL" id="KAG7400629.1"/>
    </source>
</evidence>
<dbReference type="InterPro" id="IPR038849">
    <property type="entry name" value="ARL2BP"/>
</dbReference>